<evidence type="ECO:0000313" key="1">
    <source>
        <dbReference type="EMBL" id="MBW0479060.1"/>
    </source>
</evidence>
<comment type="caution">
    <text evidence="1">The sequence shown here is derived from an EMBL/GenBank/DDBJ whole genome shotgun (WGS) entry which is preliminary data.</text>
</comment>
<keyword evidence="2" id="KW-1185">Reference proteome</keyword>
<sequence length="100" mass="11620">MKIEDELKKMRGKLNMAIGDLEKWLALDLSGINELYEGESPQKKCKMGPKPSESNSSEIAKDYLNLFRDEARFISNIEKYFRNQEPKNETINPLAKRKVK</sequence>
<protein>
    <submittedName>
        <fullName evidence="1">Uncharacterized protein</fullName>
    </submittedName>
</protein>
<name>A0A9Q3C9B8_9BASI</name>
<reference evidence="1" key="1">
    <citation type="submission" date="2021-03" db="EMBL/GenBank/DDBJ databases">
        <title>Draft genome sequence of rust myrtle Austropuccinia psidii MF-1, a brazilian biotype.</title>
        <authorList>
            <person name="Quecine M.C."/>
            <person name="Pachon D.M.R."/>
            <person name="Bonatelli M.L."/>
            <person name="Correr F.H."/>
            <person name="Franceschini L.M."/>
            <person name="Leite T.F."/>
            <person name="Margarido G.R.A."/>
            <person name="Almeida C.A."/>
            <person name="Ferrarezi J.A."/>
            <person name="Labate C.A."/>
        </authorList>
    </citation>
    <scope>NUCLEOTIDE SEQUENCE</scope>
    <source>
        <strain evidence="1">MF-1</strain>
    </source>
</reference>
<evidence type="ECO:0000313" key="2">
    <source>
        <dbReference type="Proteomes" id="UP000765509"/>
    </source>
</evidence>
<organism evidence="1 2">
    <name type="scientific">Austropuccinia psidii MF-1</name>
    <dbReference type="NCBI Taxonomy" id="1389203"/>
    <lineage>
        <taxon>Eukaryota</taxon>
        <taxon>Fungi</taxon>
        <taxon>Dikarya</taxon>
        <taxon>Basidiomycota</taxon>
        <taxon>Pucciniomycotina</taxon>
        <taxon>Pucciniomycetes</taxon>
        <taxon>Pucciniales</taxon>
        <taxon>Sphaerophragmiaceae</taxon>
        <taxon>Austropuccinia</taxon>
    </lineage>
</organism>
<proteinExistence type="predicted"/>
<dbReference type="AlphaFoldDB" id="A0A9Q3C9B8"/>
<dbReference type="Proteomes" id="UP000765509">
    <property type="component" value="Unassembled WGS sequence"/>
</dbReference>
<gene>
    <name evidence="1" type="ORF">O181_018775</name>
</gene>
<dbReference type="EMBL" id="AVOT02005438">
    <property type="protein sequence ID" value="MBW0479060.1"/>
    <property type="molecule type" value="Genomic_DNA"/>
</dbReference>
<accession>A0A9Q3C9B8</accession>